<feature type="region of interest" description="Disordered" evidence="1">
    <location>
        <begin position="1"/>
        <end position="22"/>
    </location>
</feature>
<proteinExistence type="predicted"/>
<sequence length="624" mass="69646">MNSLQPIVIRKPLSHTSSEDASCEESTSVELVIADESPNQSNFALLVSGHPENDNGSDYSSGNLHRSASVTQNQRLHTIIDRLHLELVNLPNTSTDDGFRSVSYSEDMKKFSHGHHISSFMDPFEEEHRRSRTEIWVESTSPGHLSDNDDVDAIRVTTSDKCVENLEVKPFESPEKCTSSSPPCNTTTSTTTAIDEELAASGQAVHVNYEAGISDENTSEVENISEIELPHPLSSSKTTSSEKSEINSFVSSDLDKTSIVKLKFTSNLHRAREDAKKEEIKCYESNSKRHRRNRTPTIERVVMYYTTDRRRSSLSPSPASLTMLQHSLHLHPSTSPRCYNTYDDGHHLSVQSAAQNSSLLVKHESFTSEPETDENTLITSLGAVIFFVTYDDSENDLDDDKLDEDEPKNDFYTTDVDKPTSSTMNGISSKNKSTSTDDLTTFYMDFSKTEGRGLDNIHKRAVRDKSTITSPSLNDDLTTSSTKQIQEQAKLMLSSAVCSSPIPIVVLEDAPDKEVSLPDFKDQLSDLESSSTEDLLAIDTRPNSHNRKSVTFSDTVNVEVVATGSSRNTPSPDFRNSTVKPILKKEDKQRKRCFEFLSFLRQQRTLLYVLSVRIPKGNSFTITL</sequence>
<feature type="compositionally biased region" description="Polar residues" evidence="1">
    <location>
        <begin position="54"/>
        <end position="65"/>
    </location>
</feature>
<dbReference type="AlphaFoldDB" id="A0A0D8XL22"/>
<protein>
    <submittedName>
        <fullName evidence="2">Uncharacterized protein</fullName>
    </submittedName>
</protein>
<evidence type="ECO:0000313" key="2">
    <source>
        <dbReference type="EMBL" id="KJH44487.1"/>
    </source>
</evidence>
<keyword evidence="3" id="KW-1185">Reference proteome</keyword>
<dbReference type="EMBL" id="KN716469">
    <property type="protein sequence ID" value="KJH44487.1"/>
    <property type="molecule type" value="Genomic_DNA"/>
</dbReference>
<organism evidence="2 3">
    <name type="scientific">Dictyocaulus viviparus</name>
    <name type="common">Bovine lungworm</name>
    <dbReference type="NCBI Taxonomy" id="29172"/>
    <lineage>
        <taxon>Eukaryota</taxon>
        <taxon>Metazoa</taxon>
        <taxon>Ecdysozoa</taxon>
        <taxon>Nematoda</taxon>
        <taxon>Chromadorea</taxon>
        <taxon>Rhabditida</taxon>
        <taxon>Rhabditina</taxon>
        <taxon>Rhabditomorpha</taxon>
        <taxon>Strongyloidea</taxon>
        <taxon>Metastrongylidae</taxon>
        <taxon>Dictyocaulus</taxon>
    </lineage>
</organism>
<reference evidence="2 3" key="1">
    <citation type="submission" date="2013-11" db="EMBL/GenBank/DDBJ databases">
        <title>Draft genome of the bovine lungworm Dictyocaulus viviparus.</title>
        <authorList>
            <person name="Mitreva M."/>
        </authorList>
    </citation>
    <scope>NUCLEOTIDE SEQUENCE [LARGE SCALE GENOMIC DNA]</scope>
    <source>
        <strain evidence="2 3">HannoverDv2000</strain>
    </source>
</reference>
<feature type="region of interest" description="Disordered" evidence="1">
    <location>
        <begin position="397"/>
        <end position="432"/>
    </location>
</feature>
<evidence type="ECO:0000313" key="3">
    <source>
        <dbReference type="Proteomes" id="UP000053766"/>
    </source>
</evidence>
<dbReference type="OrthoDB" id="5831400at2759"/>
<feature type="compositionally biased region" description="Acidic residues" evidence="1">
    <location>
        <begin position="397"/>
        <end position="407"/>
    </location>
</feature>
<gene>
    <name evidence="2" type="ORF">DICVIV_09495</name>
</gene>
<accession>A0A0D8XL22</accession>
<evidence type="ECO:0000256" key="1">
    <source>
        <dbReference type="SAM" id="MobiDB-lite"/>
    </source>
</evidence>
<name>A0A0D8XL22_DICVI</name>
<feature type="compositionally biased region" description="Polar residues" evidence="1">
    <location>
        <begin position="419"/>
        <end position="432"/>
    </location>
</feature>
<feature type="region of interest" description="Disordered" evidence="1">
    <location>
        <begin position="44"/>
        <end position="65"/>
    </location>
</feature>
<reference evidence="3" key="2">
    <citation type="journal article" date="2016" name="Sci. Rep.">
        <title>Dictyocaulus viviparus genome, variome and transcriptome elucidate lungworm biology and support future intervention.</title>
        <authorList>
            <person name="McNulty S.N."/>
            <person name="Strube C."/>
            <person name="Rosa B.A."/>
            <person name="Martin J.C."/>
            <person name="Tyagi R."/>
            <person name="Choi Y.J."/>
            <person name="Wang Q."/>
            <person name="Hallsworth Pepin K."/>
            <person name="Zhang X."/>
            <person name="Ozersky P."/>
            <person name="Wilson R.K."/>
            <person name="Sternberg P.W."/>
            <person name="Gasser R.B."/>
            <person name="Mitreva M."/>
        </authorList>
    </citation>
    <scope>NUCLEOTIDE SEQUENCE [LARGE SCALE GENOMIC DNA]</scope>
    <source>
        <strain evidence="3">HannoverDv2000</strain>
    </source>
</reference>
<dbReference type="Proteomes" id="UP000053766">
    <property type="component" value="Unassembled WGS sequence"/>
</dbReference>